<evidence type="ECO:0000256" key="4">
    <source>
        <dbReference type="ARBA" id="ARBA00023002"/>
    </source>
</evidence>
<dbReference type="PANTHER" id="PTHR24287:SF5">
    <property type="entry name" value="P450, PUTATIVE (EUROFUNG)-RELATED"/>
    <property type="match status" value="1"/>
</dbReference>
<evidence type="ECO:0000256" key="6">
    <source>
        <dbReference type="ARBA" id="ARBA00023033"/>
    </source>
</evidence>
<evidence type="ECO:0000256" key="3">
    <source>
        <dbReference type="ARBA" id="ARBA00022723"/>
    </source>
</evidence>
<evidence type="ECO:0008006" key="10">
    <source>
        <dbReference type="Google" id="ProtNLM"/>
    </source>
</evidence>
<dbReference type="GO" id="GO:0005506">
    <property type="term" value="F:iron ion binding"/>
    <property type="evidence" value="ECO:0007669"/>
    <property type="project" value="InterPro"/>
</dbReference>
<name>A0A8H6XPC2_9AGAR</name>
<sequence>MKQRLAQGYAIDIQPASPTPESGPIPNSAYYLGHPSNVYVRAFAQSQILMTERVAFSTKWPLREFWKDRVRPHRAIADAYVEPIINAALERRRRKEAVGQGEEGKLDGEHETYLSHLVEATDGAFVPVFKCGLHPKRQYLADKEVIRDSVFNILVAGRDTVREFNLTIRDSDLALSTMQTAATLTFAVYMLAEHPDITERLQKEILDVVGSSRMPTYDDVQSMIGIAMNGYSFLGFGFFGVSQACQ</sequence>
<evidence type="ECO:0000256" key="2">
    <source>
        <dbReference type="ARBA" id="ARBA00010617"/>
    </source>
</evidence>
<dbReference type="Proteomes" id="UP000620124">
    <property type="component" value="Unassembled WGS sequence"/>
</dbReference>
<keyword evidence="6" id="KW-0503">Monooxygenase</keyword>
<keyword evidence="4" id="KW-0560">Oxidoreductase</keyword>
<dbReference type="InterPro" id="IPR002401">
    <property type="entry name" value="Cyt_P450_E_grp-I"/>
</dbReference>
<comment type="caution">
    <text evidence="8">The sequence shown here is derived from an EMBL/GenBank/DDBJ whole genome shotgun (WGS) entry which is preliminary data.</text>
</comment>
<accession>A0A8H6XPC2</accession>
<dbReference type="InterPro" id="IPR036396">
    <property type="entry name" value="Cyt_P450_sf"/>
</dbReference>
<organism evidence="8 9">
    <name type="scientific">Mycena venus</name>
    <dbReference type="NCBI Taxonomy" id="2733690"/>
    <lineage>
        <taxon>Eukaryota</taxon>
        <taxon>Fungi</taxon>
        <taxon>Dikarya</taxon>
        <taxon>Basidiomycota</taxon>
        <taxon>Agaricomycotina</taxon>
        <taxon>Agaricomycetes</taxon>
        <taxon>Agaricomycetidae</taxon>
        <taxon>Agaricales</taxon>
        <taxon>Marasmiineae</taxon>
        <taxon>Mycenaceae</taxon>
        <taxon>Mycena</taxon>
    </lineage>
</organism>
<dbReference type="GO" id="GO:0020037">
    <property type="term" value="F:heme binding"/>
    <property type="evidence" value="ECO:0007669"/>
    <property type="project" value="InterPro"/>
</dbReference>
<dbReference type="Pfam" id="PF00067">
    <property type="entry name" value="p450"/>
    <property type="match status" value="1"/>
</dbReference>
<reference evidence="8" key="1">
    <citation type="submission" date="2020-05" db="EMBL/GenBank/DDBJ databases">
        <title>Mycena genomes resolve the evolution of fungal bioluminescence.</title>
        <authorList>
            <person name="Tsai I.J."/>
        </authorList>
    </citation>
    <scope>NUCLEOTIDE SEQUENCE</scope>
    <source>
        <strain evidence="8">CCC161011</strain>
    </source>
</reference>
<dbReference type="InterPro" id="IPR047146">
    <property type="entry name" value="Cyt_P450_E_CYP52_fungi"/>
</dbReference>
<evidence type="ECO:0000256" key="7">
    <source>
        <dbReference type="SAM" id="MobiDB-lite"/>
    </source>
</evidence>
<evidence type="ECO:0000313" key="9">
    <source>
        <dbReference type="Proteomes" id="UP000620124"/>
    </source>
</evidence>
<evidence type="ECO:0000256" key="5">
    <source>
        <dbReference type="ARBA" id="ARBA00023004"/>
    </source>
</evidence>
<comment type="cofactor">
    <cofactor evidence="1">
        <name>heme</name>
        <dbReference type="ChEBI" id="CHEBI:30413"/>
    </cofactor>
</comment>
<dbReference type="EMBL" id="JACAZI010000015">
    <property type="protein sequence ID" value="KAF7344031.1"/>
    <property type="molecule type" value="Genomic_DNA"/>
</dbReference>
<keyword evidence="3" id="KW-0479">Metal-binding</keyword>
<dbReference type="GO" id="GO:0016705">
    <property type="term" value="F:oxidoreductase activity, acting on paired donors, with incorporation or reduction of molecular oxygen"/>
    <property type="evidence" value="ECO:0007669"/>
    <property type="project" value="InterPro"/>
</dbReference>
<gene>
    <name evidence="8" type="ORF">MVEN_01692600</name>
</gene>
<dbReference type="AlphaFoldDB" id="A0A8H6XPC2"/>
<keyword evidence="5" id="KW-0408">Iron</keyword>
<protein>
    <recommendedName>
        <fullName evidence="10">Cytochrome P450</fullName>
    </recommendedName>
</protein>
<dbReference type="InterPro" id="IPR001128">
    <property type="entry name" value="Cyt_P450"/>
</dbReference>
<evidence type="ECO:0000256" key="1">
    <source>
        <dbReference type="ARBA" id="ARBA00001971"/>
    </source>
</evidence>
<evidence type="ECO:0000313" key="8">
    <source>
        <dbReference type="EMBL" id="KAF7344031.1"/>
    </source>
</evidence>
<comment type="similarity">
    <text evidence="2">Belongs to the cytochrome P450 family.</text>
</comment>
<keyword evidence="9" id="KW-1185">Reference proteome</keyword>
<feature type="region of interest" description="Disordered" evidence="7">
    <location>
        <begin position="1"/>
        <end position="22"/>
    </location>
</feature>
<dbReference type="PANTHER" id="PTHR24287">
    <property type="entry name" value="P450, PUTATIVE (EUROFUNG)-RELATED"/>
    <property type="match status" value="1"/>
</dbReference>
<proteinExistence type="inferred from homology"/>
<dbReference type="GO" id="GO:0004497">
    <property type="term" value="F:monooxygenase activity"/>
    <property type="evidence" value="ECO:0007669"/>
    <property type="project" value="UniProtKB-KW"/>
</dbReference>
<dbReference type="Gene3D" id="1.10.630.10">
    <property type="entry name" value="Cytochrome P450"/>
    <property type="match status" value="1"/>
</dbReference>
<dbReference type="OrthoDB" id="1470350at2759"/>
<dbReference type="PRINTS" id="PR00463">
    <property type="entry name" value="EP450I"/>
</dbReference>
<dbReference type="SUPFAM" id="SSF48264">
    <property type="entry name" value="Cytochrome P450"/>
    <property type="match status" value="1"/>
</dbReference>